<sequence>MREMEGECDRERGTAKSIHKFQAVARLLRNIRPGSTCDSNPWVDDVQKRTSMQIAILQQQMRQMEVEKISSQTHLTCDSDLVPDAVPQIKTESGTANFQQDATHFAVKKEESGDNEAAAARANALLAAQLQATLQSVNAAKQRMKTATAVPTAVNVEAGNKATKAAAPDSSDDAKVKATPNARASKKPLSDMVVPKTTQGGTTMMTIRPFVTASPLEDFDEKDFLSERTCWWERFQTLDFQGGWGDKMKVYELHLKLSFSARNWHSQLWTRPLRLHFNPHAWMV</sequence>
<comment type="caution">
    <text evidence="2">The sequence shown here is derived from an EMBL/GenBank/DDBJ whole genome shotgun (WGS) entry which is preliminary data.</text>
</comment>
<dbReference type="EMBL" id="NBNE01016294">
    <property type="protein sequence ID" value="OWY93322.1"/>
    <property type="molecule type" value="Genomic_DNA"/>
</dbReference>
<dbReference type="AlphaFoldDB" id="A0A225UJS6"/>
<accession>A0A225UJS6</accession>
<gene>
    <name evidence="2" type="ORF">PHMEG_00037334</name>
</gene>
<name>A0A225UJS6_9STRA</name>
<proteinExistence type="predicted"/>
<feature type="region of interest" description="Disordered" evidence="1">
    <location>
        <begin position="161"/>
        <end position="197"/>
    </location>
</feature>
<keyword evidence="3" id="KW-1185">Reference proteome</keyword>
<evidence type="ECO:0000256" key="1">
    <source>
        <dbReference type="SAM" id="MobiDB-lite"/>
    </source>
</evidence>
<dbReference type="Proteomes" id="UP000198211">
    <property type="component" value="Unassembled WGS sequence"/>
</dbReference>
<evidence type="ECO:0000313" key="3">
    <source>
        <dbReference type="Proteomes" id="UP000198211"/>
    </source>
</evidence>
<dbReference type="OrthoDB" id="90269at2759"/>
<reference evidence="3" key="1">
    <citation type="submission" date="2017-03" db="EMBL/GenBank/DDBJ databases">
        <title>Phytopthora megakarya and P. palmivora, two closely related causual agents of cacao black pod achieved similar genome size and gene model numbers by different mechanisms.</title>
        <authorList>
            <person name="Ali S."/>
            <person name="Shao J."/>
            <person name="Larry D.J."/>
            <person name="Kronmiller B."/>
            <person name="Shen D."/>
            <person name="Strem M.D."/>
            <person name="Melnick R.L."/>
            <person name="Guiltinan M.J."/>
            <person name="Tyler B.M."/>
            <person name="Meinhardt L.W."/>
            <person name="Bailey B.A."/>
        </authorList>
    </citation>
    <scope>NUCLEOTIDE SEQUENCE [LARGE SCALE GENOMIC DNA]</scope>
    <source>
        <strain evidence="3">zdho120</strain>
    </source>
</reference>
<organism evidence="2 3">
    <name type="scientific">Phytophthora megakarya</name>
    <dbReference type="NCBI Taxonomy" id="4795"/>
    <lineage>
        <taxon>Eukaryota</taxon>
        <taxon>Sar</taxon>
        <taxon>Stramenopiles</taxon>
        <taxon>Oomycota</taxon>
        <taxon>Peronosporomycetes</taxon>
        <taxon>Peronosporales</taxon>
        <taxon>Peronosporaceae</taxon>
        <taxon>Phytophthora</taxon>
    </lineage>
</organism>
<evidence type="ECO:0000313" key="2">
    <source>
        <dbReference type="EMBL" id="OWY93322.1"/>
    </source>
</evidence>
<protein>
    <submittedName>
        <fullName evidence="2">Uncharacterized protein</fullName>
    </submittedName>
</protein>